<dbReference type="InterPro" id="IPR036390">
    <property type="entry name" value="WH_DNA-bd_sf"/>
</dbReference>
<dbReference type="SUPFAM" id="SSF46785">
    <property type="entry name" value="Winged helix' DNA-binding domain"/>
    <property type="match status" value="1"/>
</dbReference>
<gene>
    <name evidence="7" type="ORF">ACFPPD_10635</name>
</gene>
<evidence type="ECO:0000256" key="3">
    <source>
        <dbReference type="ARBA" id="ARBA00023015"/>
    </source>
</evidence>
<sequence>MDSKNLLKLEEHICFSLYACSRAIFRMYRPLLDELELTYPQYLVLLVLWDRRECSIKELSETLSLDSGTLTPMLKRMEAAKLITRERSANDERVVNIRITESGMALQERAVCIPEAMLASSGMTAEEATELNHAIKKLMSHVERVQPQDQDK</sequence>
<evidence type="ECO:0000313" key="8">
    <source>
        <dbReference type="Proteomes" id="UP001596105"/>
    </source>
</evidence>
<evidence type="ECO:0000259" key="6">
    <source>
        <dbReference type="PROSITE" id="PS50995"/>
    </source>
</evidence>
<dbReference type="InterPro" id="IPR055166">
    <property type="entry name" value="Transc_reg_Sar_Rot_HTH"/>
</dbReference>
<keyword evidence="4" id="KW-0238">DNA-binding</keyword>
<dbReference type="PROSITE" id="PS50995">
    <property type="entry name" value="HTH_MARR_2"/>
    <property type="match status" value="1"/>
</dbReference>
<dbReference type="InterPro" id="IPR036388">
    <property type="entry name" value="WH-like_DNA-bd_sf"/>
</dbReference>
<name>A0ABW0LWS6_9BACL</name>
<evidence type="ECO:0000256" key="5">
    <source>
        <dbReference type="ARBA" id="ARBA00023163"/>
    </source>
</evidence>
<dbReference type="EMBL" id="JBHSMH010000026">
    <property type="protein sequence ID" value="MFC5469176.1"/>
    <property type="molecule type" value="Genomic_DNA"/>
</dbReference>
<dbReference type="PANTHER" id="PTHR33164">
    <property type="entry name" value="TRANSCRIPTIONAL REGULATOR, MARR FAMILY"/>
    <property type="match status" value="1"/>
</dbReference>
<protein>
    <submittedName>
        <fullName evidence="7">MarR family winged helix-turn-helix transcriptional regulator</fullName>
    </submittedName>
</protein>
<dbReference type="Gene3D" id="1.10.10.10">
    <property type="entry name" value="Winged helix-like DNA-binding domain superfamily/Winged helix DNA-binding domain"/>
    <property type="match status" value="1"/>
</dbReference>
<dbReference type="PANTHER" id="PTHR33164:SF5">
    <property type="entry name" value="ORGANIC HYDROPEROXIDE RESISTANCE TRANSCRIPTIONAL REGULATOR"/>
    <property type="match status" value="1"/>
</dbReference>
<reference evidence="8" key="1">
    <citation type="journal article" date="2019" name="Int. J. Syst. Evol. Microbiol.">
        <title>The Global Catalogue of Microorganisms (GCM) 10K type strain sequencing project: providing services to taxonomists for standard genome sequencing and annotation.</title>
        <authorList>
            <consortium name="The Broad Institute Genomics Platform"/>
            <consortium name="The Broad Institute Genome Sequencing Center for Infectious Disease"/>
            <person name="Wu L."/>
            <person name="Ma J."/>
        </authorList>
    </citation>
    <scope>NUCLEOTIDE SEQUENCE [LARGE SCALE GENOMIC DNA]</scope>
    <source>
        <strain evidence="8">CCUG 57113</strain>
    </source>
</reference>
<keyword evidence="5" id="KW-0804">Transcription</keyword>
<dbReference type="Pfam" id="PF22381">
    <property type="entry name" value="Staph_reg_Sar_Rot"/>
    <property type="match status" value="1"/>
</dbReference>
<feature type="domain" description="HTH marR-type" evidence="6">
    <location>
        <begin position="10"/>
        <end position="140"/>
    </location>
</feature>
<dbReference type="PRINTS" id="PR00598">
    <property type="entry name" value="HTHMARR"/>
</dbReference>
<evidence type="ECO:0000256" key="2">
    <source>
        <dbReference type="ARBA" id="ARBA00022490"/>
    </source>
</evidence>
<keyword evidence="8" id="KW-1185">Reference proteome</keyword>
<keyword evidence="2" id="KW-0963">Cytoplasm</keyword>
<dbReference type="RefSeq" id="WP_209750726.1">
    <property type="nucleotide sequence ID" value="NZ_JBHSMH010000026.1"/>
</dbReference>
<comment type="subcellular location">
    <subcellularLocation>
        <location evidence="1">Cytoplasm</location>
    </subcellularLocation>
</comment>
<dbReference type="InterPro" id="IPR039422">
    <property type="entry name" value="MarR/SlyA-like"/>
</dbReference>
<keyword evidence="3" id="KW-0805">Transcription regulation</keyword>
<comment type="caution">
    <text evidence="7">The sequence shown here is derived from an EMBL/GenBank/DDBJ whole genome shotgun (WGS) entry which is preliminary data.</text>
</comment>
<organism evidence="7 8">
    <name type="scientific">Cohnella suwonensis</name>
    <dbReference type="NCBI Taxonomy" id="696072"/>
    <lineage>
        <taxon>Bacteria</taxon>
        <taxon>Bacillati</taxon>
        <taxon>Bacillota</taxon>
        <taxon>Bacilli</taxon>
        <taxon>Bacillales</taxon>
        <taxon>Paenibacillaceae</taxon>
        <taxon>Cohnella</taxon>
    </lineage>
</organism>
<dbReference type="SMART" id="SM00347">
    <property type="entry name" value="HTH_MARR"/>
    <property type="match status" value="1"/>
</dbReference>
<evidence type="ECO:0000256" key="4">
    <source>
        <dbReference type="ARBA" id="ARBA00023125"/>
    </source>
</evidence>
<accession>A0ABW0LWS6</accession>
<evidence type="ECO:0000313" key="7">
    <source>
        <dbReference type="EMBL" id="MFC5469176.1"/>
    </source>
</evidence>
<proteinExistence type="predicted"/>
<dbReference type="InterPro" id="IPR000835">
    <property type="entry name" value="HTH_MarR-typ"/>
</dbReference>
<dbReference type="Proteomes" id="UP001596105">
    <property type="component" value="Unassembled WGS sequence"/>
</dbReference>
<evidence type="ECO:0000256" key="1">
    <source>
        <dbReference type="ARBA" id="ARBA00004496"/>
    </source>
</evidence>